<dbReference type="Gene3D" id="1.10.600.10">
    <property type="entry name" value="Farnesyl Diphosphate Synthase"/>
    <property type="match status" value="1"/>
</dbReference>
<evidence type="ECO:0000313" key="6">
    <source>
        <dbReference type="EMBL" id="CAG1847401.1"/>
    </source>
</evidence>
<name>A0A804JKD2_MUSAM</name>
<feature type="domain" description="Terpene synthase metal-binding" evidence="5">
    <location>
        <begin position="3"/>
        <end position="85"/>
    </location>
</feature>
<dbReference type="Pfam" id="PF03936">
    <property type="entry name" value="Terpene_synth_C"/>
    <property type="match status" value="1"/>
</dbReference>
<dbReference type="EMBL" id="HG996471">
    <property type="protein sequence ID" value="CAG1847401.1"/>
    <property type="molecule type" value="Genomic_DNA"/>
</dbReference>
<evidence type="ECO:0000256" key="4">
    <source>
        <dbReference type="SAM" id="MobiDB-lite"/>
    </source>
</evidence>
<reference evidence="6" key="1">
    <citation type="submission" date="2021-03" db="EMBL/GenBank/DDBJ databases">
        <authorList>
            <consortium name="Genoscope - CEA"/>
            <person name="William W."/>
        </authorList>
    </citation>
    <scope>NUCLEOTIDE SEQUENCE</scope>
    <source>
        <strain evidence="6">Doubled-haploid Pahang</strain>
    </source>
</reference>
<dbReference type="InterPro" id="IPR005630">
    <property type="entry name" value="Terpene_synthase_metal-bd"/>
</dbReference>
<dbReference type="GO" id="GO:0010333">
    <property type="term" value="F:terpene synthase activity"/>
    <property type="evidence" value="ECO:0007669"/>
    <property type="project" value="InterPro"/>
</dbReference>
<dbReference type="EnsemblPlants" id="Ma06_t25690.1">
    <property type="protein sequence ID" value="Ma06_p25690.1"/>
    <property type="gene ID" value="Ma06_g25690"/>
</dbReference>
<dbReference type="Gramene" id="Ma06_t25690.1">
    <property type="protein sequence ID" value="Ma06_p25690.1"/>
    <property type="gene ID" value="Ma06_g25690"/>
</dbReference>
<dbReference type="PANTHER" id="PTHR31225">
    <property type="entry name" value="OS04G0344100 PROTEIN-RELATED"/>
    <property type="match status" value="1"/>
</dbReference>
<dbReference type="AlphaFoldDB" id="A0A804JKD2"/>
<keyword evidence="3" id="KW-0456">Lyase</keyword>
<feature type="compositionally biased region" description="Polar residues" evidence="4">
    <location>
        <begin position="55"/>
        <end position="64"/>
    </location>
</feature>
<evidence type="ECO:0000256" key="1">
    <source>
        <dbReference type="ARBA" id="ARBA00022723"/>
    </source>
</evidence>
<dbReference type="GO" id="GO:0000287">
    <property type="term" value="F:magnesium ion binding"/>
    <property type="evidence" value="ECO:0007669"/>
    <property type="project" value="InterPro"/>
</dbReference>
<dbReference type="OMA" id="THCAANL"/>
<dbReference type="InterPro" id="IPR008949">
    <property type="entry name" value="Isoprenoid_synthase_dom_sf"/>
</dbReference>
<evidence type="ECO:0000313" key="8">
    <source>
        <dbReference type="Proteomes" id="UP000012960"/>
    </source>
</evidence>
<keyword evidence="2" id="KW-0460">Magnesium</keyword>
<keyword evidence="1" id="KW-0479">Metal-binding</keyword>
<protein>
    <submittedName>
        <fullName evidence="6">(wild Malaysian banana) hypothetical protein</fullName>
    </submittedName>
</protein>
<keyword evidence="8" id="KW-1185">Reference proteome</keyword>
<feature type="region of interest" description="Disordered" evidence="4">
    <location>
        <begin position="45"/>
        <end position="65"/>
    </location>
</feature>
<organism evidence="7 8">
    <name type="scientific">Musa acuminata subsp. malaccensis</name>
    <name type="common">Wild banana</name>
    <name type="synonym">Musa malaccensis</name>
    <dbReference type="NCBI Taxonomy" id="214687"/>
    <lineage>
        <taxon>Eukaryota</taxon>
        <taxon>Viridiplantae</taxon>
        <taxon>Streptophyta</taxon>
        <taxon>Embryophyta</taxon>
        <taxon>Tracheophyta</taxon>
        <taxon>Spermatophyta</taxon>
        <taxon>Magnoliopsida</taxon>
        <taxon>Liliopsida</taxon>
        <taxon>Zingiberales</taxon>
        <taxon>Musaceae</taxon>
        <taxon>Musa</taxon>
    </lineage>
</organism>
<evidence type="ECO:0000256" key="2">
    <source>
        <dbReference type="ARBA" id="ARBA00022842"/>
    </source>
</evidence>
<sequence>MSHAYCLSGNTLSDKSTSLLQQGGFQLIYWSSLIVRLSNDLGTSKAEMERGDTPKSVQCSMSESGETERAAIERIRDMLSHSWKKLSEECWRTQLSRGFADMVLNMARTSQCIFQHGDGIGTSNGVTKNKITSLFVEHYSV</sequence>
<evidence type="ECO:0000259" key="5">
    <source>
        <dbReference type="Pfam" id="PF03936"/>
    </source>
</evidence>
<dbReference type="PANTHER" id="PTHR31225:SF98">
    <property type="entry name" value="TERPENE SYNTHASE 9-RELATED"/>
    <property type="match status" value="1"/>
</dbReference>
<dbReference type="SUPFAM" id="SSF48576">
    <property type="entry name" value="Terpenoid synthases"/>
    <property type="match status" value="1"/>
</dbReference>
<evidence type="ECO:0000256" key="3">
    <source>
        <dbReference type="ARBA" id="ARBA00023239"/>
    </source>
</evidence>
<dbReference type="Proteomes" id="UP000012960">
    <property type="component" value="Unplaced"/>
</dbReference>
<dbReference type="GO" id="GO:0016114">
    <property type="term" value="P:terpenoid biosynthetic process"/>
    <property type="evidence" value="ECO:0007669"/>
    <property type="project" value="InterPro"/>
</dbReference>
<accession>A0A804JKD2</accession>
<evidence type="ECO:0000313" key="7">
    <source>
        <dbReference type="EnsemblPlants" id="Ma06_p25690.1"/>
    </source>
</evidence>
<gene>
    <name evidence="6" type="ORF">GSMUA_171960.1</name>
</gene>
<proteinExistence type="predicted"/>
<dbReference type="InterPro" id="IPR050148">
    <property type="entry name" value="Terpene_synthase-like"/>
</dbReference>
<reference evidence="7" key="2">
    <citation type="submission" date="2021-05" db="UniProtKB">
        <authorList>
            <consortium name="EnsemblPlants"/>
        </authorList>
    </citation>
    <scope>IDENTIFICATION</scope>
    <source>
        <strain evidence="7">subsp. malaccensis</strain>
    </source>
</reference>
<dbReference type="OrthoDB" id="780085at2759"/>